<evidence type="ECO:0000256" key="7">
    <source>
        <dbReference type="ARBA" id="ARBA00023136"/>
    </source>
</evidence>
<dbReference type="InterPro" id="IPR003439">
    <property type="entry name" value="ABC_transporter-like_ATP-bd"/>
</dbReference>
<dbReference type="Pfam" id="PF00005">
    <property type="entry name" value="ABC_tran"/>
    <property type="match status" value="1"/>
</dbReference>
<dbReference type="InterPro" id="IPR013525">
    <property type="entry name" value="ABC2_TM"/>
</dbReference>
<dbReference type="PANTHER" id="PTHR48041">
    <property type="entry name" value="ABC TRANSPORTER G FAMILY MEMBER 28"/>
    <property type="match status" value="1"/>
</dbReference>
<dbReference type="InterPro" id="IPR050352">
    <property type="entry name" value="ABCG_transporters"/>
</dbReference>
<dbReference type="GO" id="GO:0016887">
    <property type="term" value="F:ATP hydrolysis activity"/>
    <property type="evidence" value="ECO:0007669"/>
    <property type="project" value="InterPro"/>
</dbReference>
<dbReference type="Pfam" id="PF01061">
    <property type="entry name" value="ABC2_membrane"/>
    <property type="match status" value="1"/>
</dbReference>
<keyword evidence="3 8" id="KW-0812">Transmembrane</keyword>
<gene>
    <name evidence="10" type="ORF">HPP92_011395</name>
</gene>
<organism evidence="10 11">
    <name type="scientific">Vanilla planifolia</name>
    <name type="common">Vanilla</name>
    <dbReference type="NCBI Taxonomy" id="51239"/>
    <lineage>
        <taxon>Eukaryota</taxon>
        <taxon>Viridiplantae</taxon>
        <taxon>Streptophyta</taxon>
        <taxon>Embryophyta</taxon>
        <taxon>Tracheophyta</taxon>
        <taxon>Spermatophyta</taxon>
        <taxon>Magnoliopsida</taxon>
        <taxon>Liliopsida</taxon>
        <taxon>Asparagales</taxon>
        <taxon>Orchidaceae</taxon>
        <taxon>Vanilloideae</taxon>
        <taxon>Vanilleae</taxon>
        <taxon>Vanilla</taxon>
    </lineage>
</organism>
<dbReference type="Gene3D" id="3.40.50.300">
    <property type="entry name" value="P-loop containing nucleotide triphosphate hydrolases"/>
    <property type="match status" value="1"/>
</dbReference>
<evidence type="ECO:0000259" key="9">
    <source>
        <dbReference type="PROSITE" id="PS50893"/>
    </source>
</evidence>
<keyword evidence="7 8" id="KW-0472">Membrane</keyword>
<dbReference type="Proteomes" id="UP000636800">
    <property type="component" value="Chromosome 5"/>
</dbReference>
<dbReference type="GO" id="GO:0005524">
    <property type="term" value="F:ATP binding"/>
    <property type="evidence" value="ECO:0007669"/>
    <property type="project" value="UniProtKB-KW"/>
</dbReference>
<feature type="transmembrane region" description="Helical" evidence="8">
    <location>
        <begin position="527"/>
        <end position="553"/>
    </location>
</feature>
<dbReference type="SMART" id="SM00382">
    <property type="entry name" value="AAA"/>
    <property type="match status" value="1"/>
</dbReference>
<dbReference type="InterPro" id="IPR043926">
    <property type="entry name" value="ABCG_dom"/>
</dbReference>
<dbReference type="SUPFAM" id="SSF52540">
    <property type="entry name" value="P-loop containing nucleoside triphosphate hydrolases"/>
    <property type="match status" value="1"/>
</dbReference>
<evidence type="ECO:0000256" key="5">
    <source>
        <dbReference type="ARBA" id="ARBA00022840"/>
    </source>
</evidence>
<dbReference type="PROSITE" id="PS50893">
    <property type="entry name" value="ABC_TRANSPORTER_2"/>
    <property type="match status" value="1"/>
</dbReference>
<evidence type="ECO:0000256" key="6">
    <source>
        <dbReference type="ARBA" id="ARBA00022989"/>
    </source>
</evidence>
<dbReference type="EMBL" id="JADCNL010000005">
    <property type="protein sequence ID" value="KAG0480537.1"/>
    <property type="molecule type" value="Genomic_DNA"/>
</dbReference>
<keyword evidence="5" id="KW-0067">ATP-binding</keyword>
<name>A0A835R6Z8_VANPL</name>
<dbReference type="Pfam" id="PF19055">
    <property type="entry name" value="ABC2_membrane_7"/>
    <property type="match status" value="1"/>
</dbReference>
<proteinExistence type="predicted"/>
<keyword evidence="2" id="KW-0813">Transport</keyword>
<comment type="subcellular location">
    <subcellularLocation>
        <location evidence="1">Membrane</location>
        <topology evidence="1">Multi-pass membrane protein</topology>
    </subcellularLocation>
</comment>
<evidence type="ECO:0000256" key="1">
    <source>
        <dbReference type="ARBA" id="ARBA00004141"/>
    </source>
</evidence>
<evidence type="ECO:0000313" key="10">
    <source>
        <dbReference type="EMBL" id="KAG0480537.1"/>
    </source>
</evidence>
<evidence type="ECO:0000256" key="3">
    <source>
        <dbReference type="ARBA" id="ARBA00022692"/>
    </source>
</evidence>
<sequence length="698" mass="76487">MTWPPPITAPYFLSPLLLSPGAQFPALYSPPLPPPPSLVLHSFSAPTTIHNSSLFLLYLSLKMPHEAPSEIQPSPTTDHLHSSSPPRLTLQFVDITYRIKLLGTKPSGLCSLTNRMLCRHSAEQQLTERTILDGITGVVAPGELLAVLGPSGSGKSTLLRILACRLPPPRHGGSVFSNGRLLTRAAARRIGYVPQDDVLYPHLTVRETLTYCALLRAVPRERVRAAVDAVMGELGLTRCAETAVRGVSGGERKRVAIGHEMMLGPSAVVVDEPTSGLDATAAGRMVATLRGMARRGRTMVASVHQPASRVFQMFDSVMLLSEGRCLYYGSGSDAADYFASVGFPLPGIFVNPADFMLDLANGVARLEYHGDPAEKAVVRQSLVSSYNRVLAPKVKAMVNASIASSVATSEAVRIGSERCGEKEARYFTRISWLSQFSILLSRSLKERRHETFNSLRVFQVLAAACLAGSMWWHSSIHDVKDRLGLLFFVSIFWGVFASFNSVFTFPQERVIFLKERASGMYSLSSYFMARMAGDLPMELILPTVFVVVIYWMASLRPELGAFLLTLAVILGYVLVAQGLGLALGAAIMDAKQASTVVTVIMLAFLLTGGFYVQKVPICLTWLKYTSFTFYCYRLLIGIQYRGNEISFYLGTSGKNDVPSSMVEEIETQASIMVSIVTLVIMLVGYRLLAYIALRRMKQ</sequence>
<feature type="transmembrane region" description="Helical" evidence="8">
    <location>
        <begin position="595"/>
        <end position="612"/>
    </location>
</feature>
<dbReference type="PANTHER" id="PTHR48041:SF56">
    <property type="entry name" value="ABC TRANSPORTER G FAMILY MEMBER 25"/>
    <property type="match status" value="1"/>
</dbReference>
<keyword evidence="6 8" id="KW-1133">Transmembrane helix</keyword>
<reference evidence="10 11" key="1">
    <citation type="journal article" date="2020" name="Nat. Food">
        <title>A phased Vanilla planifolia genome enables genetic improvement of flavour and production.</title>
        <authorList>
            <person name="Hasing T."/>
            <person name="Tang H."/>
            <person name="Brym M."/>
            <person name="Khazi F."/>
            <person name="Huang T."/>
            <person name="Chambers A.H."/>
        </authorList>
    </citation>
    <scope>NUCLEOTIDE SEQUENCE [LARGE SCALE GENOMIC DNA]</scope>
    <source>
        <tissue evidence="10">Leaf</tissue>
    </source>
</reference>
<dbReference type="InterPro" id="IPR027417">
    <property type="entry name" value="P-loop_NTPase"/>
</dbReference>
<dbReference type="CDD" id="cd03213">
    <property type="entry name" value="ABCG_EPDR"/>
    <property type="match status" value="1"/>
</dbReference>
<accession>A0A835R6Z8</accession>
<dbReference type="GO" id="GO:0140359">
    <property type="term" value="F:ABC-type transporter activity"/>
    <property type="evidence" value="ECO:0007669"/>
    <property type="project" value="InterPro"/>
</dbReference>
<comment type="caution">
    <text evidence="10">The sequence shown here is derived from an EMBL/GenBank/DDBJ whole genome shotgun (WGS) entry which is preliminary data.</text>
</comment>
<dbReference type="InterPro" id="IPR003593">
    <property type="entry name" value="AAA+_ATPase"/>
</dbReference>
<feature type="transmembrane region" description="Helical" evidence="8">
    <location>
        <begin position="559"/>
        <end position="583"/>
    </location>
</feature>
<keyword evidence="4" id="KW-0547">Nucleotide-binding</keyword>
<feature type="transmembrane region" description="Helical" evidence="8">
    <location>
        <begin position="455"/>
        <end position="473"/>
    </location>
</feature>
<protein>
    <recommendedName>
        <fullName evidence="9">ABC transporter domain-containing protein</fullName>
    </recommendedName>
</protein>
<evidence type="ECO:0000256" key="4">
    <source>
        <dbReference type="ARBA" id="ARBA00022741"/>
    </source>
</evidence>
<feature type="transmembrane region" description="Helical" evidence="8">
    <location>
        <begin position="485"/>
        <end position="506"/>
    </location>
</feature>
<evidence type="ECO:0000256" key="8">
    <source>
        <dbReference type="SAM" id="Phobius"/>
    </source>
</evidence>
<evidence type="ECO:0000256" key="2">
    <source>
        <dbReference type="ARBA" id="ARBA00022448"/>
    </source>
</evidence>
<dbReference type="GO" id="GO:0005886">
    <property type="term" value="C:plasma membrane"/>
    <property type="evidence" value="ECO:0007669"/>
    <property type="project" value="TreeGrafter"/>
</dbReference>
<evidence type="ECO:0000313" key="11">
    <source>
        <dbReference type="Proteomes" id="UP000636800"/>
    </source>
</evidence>
<dbReference type="AlphaFoldDB" id="A0A835R6Z8"/>
<keyword evidence="11" id="KW-1185">Reference proteome</keyword>
<feature type="domain" description="ABC transporter" evidence="9">
    <location>
        <begin position="90"/>
        <end position="347"/>
    </location>
</feature>
<feature type="transmembrane region" description="Helical" evidence="8">
    <location>
        <begin position="669"/>
        <end position="693"/>
    </location>
</feature>